<accession>A0A9Q0KA36</accession>
<dbReference type="Proteomes" id="UP001141806">
    <property type="component" value="Unassembled WGS sequence"/>
</dbReference>
<evidence type="ECO:0000256" key="2">
    <source>
        <dbReference type="SAM" id="Phobius"/>
    </source>
</evidence>
<evidence type="ECO:0000313" key="3">
    <source>
        <dbReference type="EMBL" id="KAJ4966728.1"/>
    </source>
</evidence>
<keyword evidence="2" id="KW-0472">Membrane</keyword>
<comment type="caution">
    <text evidence="3">The sequence shown here is derived from an EMBL/GenBank/DDBJ whole genome shotgun (WGS) entry which is preliminary data.</text>
</comment>
<feature type="transmembrane region" description="Helical" evidence="2">
    <location>
        <begin position="48"/>
        <end position="67"/>
    </location>
</feature>
<dbReference type="OrthoDB" id="784693at2759"/>
<name>A0A9Q0KA36_9MAGN</name>
<dbReference type="EMBL" id="JAMYWD010000007">
    <property type="protein sequence ID" value="KAJ4966728.1"/>
    <property type="molecule type" value="Genomic_DNA"/>
</dbReference>
<sequence>MAVPDPNTGNFFVWLVSCLYLIAIITGGVFLFLYIALPENRTTHWFPFIGLTLVGIPWICWSLTLFYRCITPRGDSPARAGGGGVRRGGGRRGGGGGGGGGGGANPRALNMDGCVATTSGFASTPSPIMSPCDDTRQVRFGATIVVDEQGGKGPLGQERNGTEAHRTSTSSSASSHDDISVTSYDSQIPLK</sequence>
<feature type="compositionally biased region" description="Gly residues" evidence="1">
    <location>
        <begin position="80"/>
        <end position="104"/>
    </location>
</feature>
<evidence type="ECO:0000313" key="4">
    <source>
        <dbReference type="Proteomes" id="UP001141806"/>
    </source>
</evidence>
<evidence type="ECO:0000256" key="1">
    <source>
        <dbReference type="SAM" id="MobiDB-lite"/>
    </source>
</evidence>
<dbReference type="PANTHER" id="PTHR34964">
    <property type="entry name" value="MEMBRANE LIPOPROTEIN-RELATED"/>
    <property type="match status" value="1"/>
</dbReference>
<organism evidence="3 4">
    <name type="scientific">Protea cynaroides</name>
    <dbReference type="NCBI Taxonomy" id="273540"/>
    <lineage>
        <taxon>Eukaryota</taxon>
        <taxon>Viridiplantae</taxon>
        <taxon>Streptophyta</taxon>
        <taxon>Embryophyta</taxon>
        <taxon>Tracheophyta</taxon>
        <taxon>Spermatophyta</taxon>
        <taxon>Magnoliopsida</taxon>
        <taxon>Proteales</taxon>
        <taxon>Proteaceae</taxon>
        <taxon>Protea</taxon>
    </lineage>
</organism>
<dbReference type="AlphaFoldDB" id="A0A9Q0KA36"/>
<gene>
    <name evidence="3" type="ORF">NE237_018577</name>
</gene>
<proteinExistence type="predicted"/>
<keyword evidence="2" id="KW-0812">Transmembrane</keyword>
<reference evidence="3" key="1">
    <citation type="journal article" date="2023" name="Plant J.">
        <title>The genome of the king protea, Protea cynaroides.</title>
        <authorList>
            <person name="Chang J."/>
            <person name="Duong T.A."/>
            <person name="Schoeman C."/>
            <person name="Ma X."/>
            <person name="Roodt D."/>
            <person name="Barker N."/>
            <person name="Li Z."/>
            <person name="Van de Peer Y."/>
            <person name="Mizrachi E."/>
        </authorList>
    </citation>
    <scope>NUCLEOTIDE SEQUENCE</scope>
    <source>
        <tissue evidence="3">Young leaves</tissue>
    </source>
</reference>
<protein>
    <submittedName>
        <fullName evidence="3">Uncharacterized protein</fullName>
    </submittedName>
</protein>
<dbReference type="PANTHER" id="PTHR34964:SF1">
    <property type="entry name" value="MEMBRANE LIPOPROTEIN"/>
    <property type="match status" value="1"/>
</dbReference>
<feature type="transmembrane region" description="Helical" evidence="2">
    <location>
        <begin position="12"/>
        <end position="36"/>
    </location>
</feature>
<feature type="region of interest" description="Disordered" evidence="1">
    <location>
        <begin position="146"/>
        <end position="191"/>
    </location>
</feature>
<feature type="region of interest" description="Disordered" evidence="1">
    <location>
        <begin position="77"/>
        <end position="104"/>
    </location>
</feature>
<keyword evidence="4" id="KW-1185">Reference proteome</keyword>
<keyword evidence="2" id="KW-1133">Transmembrane helix</keyword>